<organism evidence="1 2">
    <name type="scientific">Leptospira alexanderi serovar Manhao 3 str. L 60</name>
    <dbReference type="NCBI Taxonomy" id="1049759"/>
    <lineage>
        <taxon>Bacteria</taxon>
        <taxon>Pseudomonadati</taxon>
        <taxon>Spirochaetota</taxon>
        <taxon>Spirochaetia</taxon>
        <taxon>Leptospirales</taxon>
        <taxon>Leptospiraceae</taxon>
        <taxon>Leptospira</taxon>
    </lineage>
</organism>
<reference evidence="1" key="1">
    <citation type="submission" date="2013-05" db="EMBL/GenBank/DDBJ databases">
        <authorList>
            <person name="Harkins D.M."/>
            <person name="Durkin A.S."/>
            <person name="Brinkac L.M."/>
            <person name="Haft D.H."/>
            <person name="Selengut J.D."/>
            <person name="Sanka R."/>
            <person name="DePew J."/>
            <person name="Purushe J."/>
            <person name="Hartskeerl R.A."/>
            <person name="Ahmed A."/>
            <person name="van der Linden H."/>
            <person name="Goris M.G.A."/>
            <person name="Vinetz J.M."/>
            <person name="Sutton G.G."/>
            <person name="Nierman W.C."/>
            <person name="Fouts D.E."/>
        </authorList>
    </citation>
    <scope>NUCLEOTIDE SEQUENCE [LARGE SCALE GENOMIC DNA]</scope>
    <source>
        <strain evidence="1">L 60</strain>
    </source>
</reference>
<dbReference type="EMBL" id="AHMT02000002">
    <property type="protein sequence ID" value="EQA64717.1"/>
    <property type="molecule type" value="Genomic_DNA"/>
</dbReference>
<name>V6I4F2_9LEPT</name>
<evidence type="ECO:0000313" key="2">
    <source>
        <dbReference type="Proteomes" id="UP000018747"/>
    </source>
</evidence>
<protein>
    <submittedName>
        <fullName evidence="1">Uncharacterized protein</fullName>
    </submittedName>
</protein>
<gene>
    <name evidence="1" type="ORF">LEP1GSC062_4023</name>
</gene>
<accession>V6I4F2</accession>
<evidence type="ECO:0000313" key="1">
    <source>
        <dbReference type="EMBL" id="EQA64717.1"/>
    </source>
</evidence>
<dbReference type="AlphaFoldDB" id="V6I4F2"/>
<proteinExistence type="predicted"/>
<keyword evidence="2" id="KW-1185">Reference proteome</keyword>
<comment type="caution">
    <text evidence="1">The sequence shown here is derived from an EMBL/GenBank/DDBJ whole genome shotgun (WGS) entry which is preliminary data.</text>
</comment>
<sequence>MNERNNSSRTHFKNTPFFFILKRHFRIGKIIFEITLDKIRPL</sequence>
<dbReference type="Proteomes" id="UP000018747">
    <property type="component" value="Unassembled WGS sequence"/>
</dbReference>